<feature type="domain" description="Tectonic-1-3" evidence="2">
    <location>
        <begin position="1"/>
        <end position="111"/>
    </location>
</feature>
<evidence type="ECO:0000313" key="4">
    <source>
        <dbReference type="Proteomes" id="UP001230051"/>
    </source>
</evidence>
<reference evidence="3" key="1">
    <citation type="submission" date="2022-02" db="EMBL/GenBank/DDBJ databases">
        <title>Atlantic sturgeon de novo genome assembly.</title>
        <authorList>
            <person name="Stock M."/>
            <person name="Klopp C."/>
            <person name="Guiguen Y."/>
            <person name="Cabau C."/>
            <person name="Parinello H."/>
            <person name="Santidrian Yebra-Pimentel E."/>
            <person name="Kuhl H."/>
            <person name="Dirks R.P."/>
            <person name="Guessner J."/>
            <person name="Wuertz S."/>
            <person name="Du K."/>
            <person name="Schartl M."/>
        </authorList>
    </citation>
    <scope>NUCLEOTIDE SEQUENCE</scope>
    <source>
        <strain evidence="3">STURGEONOMICS-FGT-2020</strain>
        <tissue evidence="3">Whole blood</tissue>
    </source>
</reference>
<dbReference type="PANTHER" id="PTHR14611:SF4">
    <property type="entry name" value="TECTONIC-3"/>
    <property type="match status" value="1"/>
</dbReference>
<feature type="non-terminal residue" evidence="3">
    <location>
        <position position="1"/>
    </location>
</feature>
<accession>A0AAD8FQN0</accession>
<comment type="caution">
    <text evidence="3">The sequence shown here is derived from an EMBL/GenBank/DDBJ whole genome shotgun (WGS) entry which is preliminary data.</text>
</comment>
<evidence type="ECO:0000259" key="2">
    <source>
        <dbReference type="Pfam" id="PF07773"/>
    </source>
</evidence>
<evidence type="ECO:0000313" key="3">
    <source>
        <dbReference type="EMBL" id="KAK1151998.1"/>
    </source>
</evidence>
<evidence type="ECO:0000256" key="1">
    <source>
        <dbReference type="ARBA" id="ARBA00011495"/>
    </source>
</evidence>
<dbReference type="Pfam" id="PF07773">
    <property type="entry name" value="TCTN_DUF1619"/>
    <property type="match status" value="1"/>
</dbReference>
<sequence>NCSQFRSELYRILRGVETPQDIAMVRNARPGEDSDWTRVIQEDCPTPDQSCVSGCLVPISLSFRFLWAQRGLLTHPQGQILGAKSSMRCTLLQVRCSARPVTLTTEVSFVDTTVYPESPRGQPQPDWKLPFDFFYPIRAAVSRADRQGAAWSCLCITIVTSLNLLWN</sequence>
<gene>
    <name evidence="3" type="primary">Tctn3</name>
    <name evidence="3" type="ORF">AOXY_G31877</name>
</gene>
<name>A0AAD8FQN0_ACIOX</name>
<organism evidence="3 4">
    <name type="scientific">Acipenser oxyrinchus oxyrinchus</name>
    <dbReference type="NCBI Taxonomy" id="40147"/>
    <lineage>
        <taxon>Eukaryota</taxon>
        <taxon>Metazoa</taxon>
        <taxon>Chordata</taxon>
        <taxon>Craniata</taxon>
        <taxon>Vertebrata</taxon>
        <taxon>Euteleostomi</taxon>
        <taxon>Actinopterygii</taxon>
        <taxon>Chondrostei</taxon>
        <taxon>Acipenseriformes</taxon>
        <taxon>Acipenseridae</taxon>
        <taxon>Acipenser</taxon>
    </lineage>
</organism>
<dbReference type="Proteomes" id="UP001230051">
    <property type="component" value="Unassembled WGS sequence"/>
</dbReference>
<proteinExistence type="predicted"/>
<protein>
    <submittedName>
        <fullName evidence="3">Tectonic-3-like</fullName>
    </submittedName>
</protein>
<comment type="subunit">
    <text evidence="1">Part of the tectonic-like complex (also named B9 complex).</text>
</comment>
<dbReference type="AlphaFoldDB" id="A0AAD8FQN0"/>
<dbReference type="EMBL" id="JAGXEW010000049">
    <property type="protein sequence ID" value="KAK1151998.1"/>
    <property type="molecule type" value="Genomic_DNA"/>
</dbReference>
<dbReference type="InterPro" id="IPR011677">
    <property type="entry name" value="TCTN1-3_dom"/>
</dbReference>
<dbReference type="GO" id="GO:0060271">
    <property type="term" value="P:cilium assembly"/>
    <property type="evidence" value="ECO:0007669"/>
    <property type="project" value="TreeGrafter"/>
</dbReference>
<dbReference type="PANTHER" id="PTHR14611">
    <property type="entry name" value="TECTONIC FAMILY MEMBER"/>
    <property type="match status" value="1"/>
</dbReference>
<keyword evidence="4" id="KW-1185">Reference proteome</keyword>
<dbReference type="InterPro" id="IPR040354">
    <property type="entry name" value="TCTN1-3"/>
</dbReference>
<dbReference type="GO" id="GO:0007224">
    <property type="term" value="P:smoothened signaling pathway"/>
    <property type="evidence" value="ECO:0007669"/>
    <property type="project" value="TreeGrafter"/>
</dbReference>